<keyword evidence="2" id="KW-0812">Transmembrane</keyword>
<feature type="compositionally biased region" description="Low complexity" evidence="1">
    <location>
        <begin position="60"/>
        <end position="77"/>
    </location>
</feature>
<feature type="compositionally biased region" description="Basic and acidic residues" evidence="1">
    <location>
        <begin position="78"/>
        <end position="88"/>
    </location>
</feature>
<keyword evidence="2" id="KW-1133">Transmembrane helix</keyword>
<evidence type="ECO:0000313" key="4">
    <source>
        <dbReference type="Proteomes" id="UP001165080"/>
    </source>
</evidence>
<dbReference type="EMBL" id="BRXU01000001">
    <property type="protein sequence ID" value="GLC47972.1"/>
    <property type="molecule type" value="Genomic_DNA"/>
</dbReference>
<name>A0A9W6B9D2_9CHLO</name>
<proteinExistence type="predicted"/>
<feature type="region of interest" description="Disordered" evidence="1">
    <location>
        <begin position="210"/>
        <end position="238"/>
    </location>
</feature>
<feature type="transmembrane region" description="Helical" evidence="2">
    <location>
        <begin position="139"/>
        <end position="163"/>
    </location>
</feature>
<evidence type="ECO:0000313" key="3">
    <source>
        <dbReference type="EMBL" id="GLC47972.1"/>
    </source>
</evidence>
<protein>
    <submittedName>
        <fullName evidence="3">Uncharacterized protein</fullName>
    </submittedName>
</protein>
<feature type="region of interest" description="Disordered" evidence="1">
    <location>
        <begin position="425"/>
        <end position="451"/>
    </location>
</feature>
<accession>A0A9W6B9D2</accession>
<feature type="transmembrane region" description="Helical" evidence="2">
    <location>
        <begin position="335"/>
        <end position="354"/>
    </location>
</feature>
<comment type="caution">
    <text evidence="3">The sequence shown here is derived from an EMBL/GenBank/DDBJ whole genome shotgun (WGS) entry which is preliminary data.</text>
</comment>
<feature type="transmembrane region" description="Helical" evidence="2">
    <location>
        <begin position="305"/>
        <end position="329"/>
    </location>
</feature>
<feature type="region of interest" description="Disordered" evidence="1">
    <location>
        <begin position="1"/>
        <end position="99"/>
    </location>
</feature>
<gene>
    <name evidence="3" type="primary">PLEST000453</name>
    <name evidence="3" type="ORF">PLESTB_000045200</name>
</gene>
<feature type="transmembrane region" description="Helical" evidence="2">
    <location>
        <begin position="264"/>
        <end position="284"/>
    </location>
</feature>
<dbReference type="AlphaFoldDB" id="A0A9W6B9D2"/>
<keyword evidence="2" id="KW-0472">Membrane</keyword>
<evidence type="ECO:0000256" key="2">
    <source>
        <dbReference type="SAM" id="Phobius"/>
    </source>
</evidence>
<keyword evidence="4" id="KW-1185">Reference proteome</keyword>
<feature type="compositionally biased region" description="Low complexity" evidence="1">
    <location>
        <begin position="442"/>
        <end position="451"/>
    </location>
</feature>
<reference evidence="3 4" key="1">
    <citation type="journal article" date="2023" name="Commun. Biol.">
        <title>Reorganization of the ancestral sex-determining regions during the evolution of trioecy in Pleodorina starrii.</title>
        <authorList>
            <person name="Takahashi K."/>
            <person name="Suzuki S."/>
            <person name="Kawai-Toyooka H."/>
            <person name="Yamamoto K."/>
            <person name="Hamaji T."/>
            <person name="Ootsuki R."/>
            <person name="Yamaguchi H."/>
            <person name="Kawachi M."/>
            <person name="Higashiyama T."/>
            <person name="Nozaki H."/>
        </authorList>
    </citation>
    <scope>NUCLEOTIDE SEQUENCE [LARGE SCALE GENOMIC DNA]</scope>
    <source>
        <strain evidence="3 4">NIES-4479</strain>
    </source>
</reference>
<evidence type="ECO:0000256" key="1">
    <source>
        <dbReference type="SAM" id="MobiDB-lite"/>
    </source>
</evidence>
<feature type="compositionally biased region" description="Low complexity" evidence="1">
    <location>
        <begin position="13"/>
        <end position="23"/>
    </location>
</feature>
<sequence length="451" mass="47305">MDAACESARSGDSRQQSGSSSSSDEYDEERPSQQPSPDTVALAVGVCQAQPAPGTGPGTGTALSTRAAPASAAPSTTQKHDAAAHADDTAAPNDEQEGSMECEDNAYSILFYWWATLHAGILRSFHDPHRKQRLFLHHLWPPLFAVLSISLQALLPILVITSISSQSVPSLRALAGLQLPQPPQQLLLSQPPPPPPLQQLLPQQLLPQQLLPQPPQQPQQPTAAGRSDTETASTQPPQAAAGPLLVSVGAAEEQGLLLTARVAVVAYIALAIILDDGVCLYQLARHLLRLRGSELARGMGRAFPPFVAAMALLCVAYAGVMVMIFYTVLVTVGQAQALLDVILSGTGTTFVLNIDNQFRAVRPAPLERMKAYFAAKAVGGGRSSGAAVARVNVRADGTHRRPHVPTNAGHVTCSTAPTGVVPQRPQQAERLHAAAGPPAPAATPTLRASAG</sequence>
<dbReference type="Proteomes" id="UP001165080">
    <property type="component" value="Unassembled WGS sequence"/>
</dbReference>
<organism evidence="3 4">
    <name type="scientific">Pleodorina starrii</name>
    <dbReference type="NCBI Taxonomy" id="330485"/>
    <lineage>
        <taxon>Eukaryota</taxon>
        <taxon>Viridiplantae</taxon>
        <taxon>Chlorophyta</taxon>
        <taxon>core chlorophytes</taxon>
        <taxon>Chlorophyceae</taxon>
        <taxon>CS clade</taxon>
        <taxon>Chlamydomonadales</taxon>
        <taxon>Volvocaceae</taxon>
        <taxon>Pleodorina</taxon>
    </lineage>
</organism>